<gene>
    <name evidence="1" type="ORF">SAMN05421850_1143</name>
</gene>
<dbReference type="Pfam" id="PF02515">
    <property type="entry name" value="CoA_transf_3"/>
    <property type="match status" value="1"/>
</dbReference>
<dbReference type="Proteomes" id="UP000199340">
    <property type="component" value="Unassembled WGS sequence"/>
</dbReference>
<dbReference type="Gene3D" id="3.30.1540.10">
    <property type="entry name" value="formyl-coa transferase, domain 3"/>
    <property type="match status" value="1"/>
</dbReference>
<evidence type="ECO:0000313" key="1">
    <source>
        <dbReference type="EMBL" id="SDJ33176.1"/>
    </source>
</evidence>
<dbReference type="InterPro" id="IPR023606">
    <property type="entry name" value="CoA-Trfase_III_dom_1_sf"/>
</dbReference>
<reference evidence="1 2" key="1">
    <citation type="submission" date="2016-10" db="EMBL/GenBank/DDBJ databases">
        <authorList>
            <person name="de Groot N.N."/>
        </authorList>
    </citation>
    <scope>NUCLEOTIDE SEQUENCE [LARGE SCALE GENOMIC DNA]</scope>
    <source>
        <strain evidence="1 2">DSM 28010</strain>
    </source>
</reference>
<dbReference type="SUPFAM" id="SSF89796">
    <property type="entry name" value="CoA-transferase family III (CaiB/BaiF)"/>
    <property type="match status" value="1"/>
</dbReference>
<dbReference type="InterPro" id="IPR044855">
    <property type="entry name" value="CoA-Trfase_III_dom3_sf"/>
</dbReference>
<dbReference type="STRING" id="490829.SAMN05421850_1143"/>
<keyword evidence="1" id="KW-0413">Isomerase</keyword>
<dbReference type="PANTHER" id="PTHR48228">
    <property type="entry name" value="SUCCINYL-COA--D-CITRAMALATE COA-TRANSFERASE"/>
    <property type="match status" value="1"/>
</dbReference>
<dbReference type="Gene3D" id="3.40.50.10540">
    <property type="entry name" value="Crotonobetainyl-coa:carnitine coa-transferase, domain 1"/>
    <property type="match status" value="1"/>
</dbReference>
<dbReference type="InterPro" id="IPR003673">
    <property type="entry name" value="CoA-Trfase_fam_III"/>
</dbReference>
<dbReference type="GO" id="GO:0016853">
    <property type="term" value="F:isomerase activity"/>
    <property type="evidence" value="ECO:0007669"/>
    <property type="project" value="UniProtKB-KW"/>
</dbReference>
<dbReference type="AlphaFoldDB" id="A0A1G8SVB4"/>
<evidence type="ECO:0000313" key="2">
    <source>
        <dbReference type="Proteomes" id="UP000199340"/>
    </source>
</evidence>
<dbReference type="InterPro" id="IPR050509">
    <property type="entry name" value="CoA-transferase_III"/>
</dbReference>
<accession>A0A1G8SVB4</accession>
<protein>
    <submittedName>
        <fullName evidence="1">2-methylfumaryl-CoA isomerase</fullName>
    </submittedName>
</protein>
<organism evidence="1 2">
    <name type="scientific">Lutimaribacter saemankumensis</name>
    <dbReference type="NCBI Taxonomy" id="490829"/>
    <lineage>
        <taxon>Bacteria</taxon>
        <taxon>Pseudomonadati</taxon>
        <taxon>Pseudomonadota</taxon>
        <taxon>Alphaproteobacteria</taxon>
        <taxon>Rhodobacterales</taxon>
        <taxon>Roseobacteraceae</taxon>
        <taxon>Lutimaribacter</taxon>
    </lineage>
</organism>
<sequence>MTQLLKGMRVVEGSAFVAVPLAGMTLAQMGAEVIRFDRIGGGLDANRLPVAPSGQSLFWAGLNKGKKSIAVDMKSAEGRELVTRIVTAPGEDAGLFLTNLRVRGWMDYETLSQFRDDLIMVTLTGDRHGRPQVDYTVNPALGIPDITGPEGHADPVANALPAWDCIAGNMCVSALLAAERHRLRHGNGQDVEIALKDVAAAMLGNLGMIGDAVLNEEQRGKSGNALYGAYGQDFLCADGKRVMVIGLTERQWKGLVSATGTTDAMARLAARKGRDLMDEAVRWELRHEITDILRPFFATRRVDDFAVDFNKAGLTWSQFRTVKEAVAEDPDLSMDNPIFSMLDQPGLGRFPVPGTPMNFSAAPRTEPQPAPALGMHTEEILGDVVGMCDTEIARLFDKGVVQSPRFAAPLAAE</sequence>
<keyword evidence="2" id="KW-1185">Reference proteome</keyword>
<dbReference type="RefSeq" id="WP_090030431.1">
    <property type="nucleotide sequence ID" value="NZ_FNEB01000014.1"/>
</dbReference>
<dbReference type="OrthoDB" id="9806585at2"/>
<dbReference type="EMBL" id="FNEB01000014">
    <property type="protein sequence ID" value="SDJ33176.1"/>
    <property type="molecule type" value="Genomic_DNA"/>
</dbReference>
<name>A0A1G8SVB4_9RHOB</name>
<proteinExistence type="predicted"/>
<dbReference type="PANTHER" id="PTHR48228:SF5">
    <property type="entry name" value="ALPHA-METHYLACYL-COA RACEMASE"/>
    <property type="match status" value="1"/>
</dbReference>